<proteinExistence type="predicted"/>
<dbReference type="SUPFAM" id="SSF46785">
    <property type="entry name" value="Winged helix' DNA-binding domain"/>
    <property type="match status" value="1"/>
</dbReference>
<dbReference type="SMART" id="SM00345">
    <property type="entry name" value="HTH_GNTR"/>
    <property type="match status" value="1"/>
</dbReference>
<keyword evidence="3" id="KW-0804">Transcription</keyword>
<dbReference type="Gene3D" id="1.20.120.530">
    <property type="entry name" value="GntR ligand-binding domain-like"/>
    <property type="match status" value="1"/>
</dbReference>
<dbReference type="SUPFAM" id="SSF48008">
    <property type="entry name" value="GntR ligand-binding domain-like"/>
    <property type="match status" value="1"/>
</dbReference>
<evidence type="ECO:0000313" key="5">
    <source>
        <dbReference type="EMBL" id="OIN56699.1"/>
    </source>
</evidence>
<dbReference type="PRINTS" id="PR00035">
    <property type="entry name" value="HTHGNTR"/>
</dbReference>
<feature type="domain" description="HTH gntR-type" evidence="4">
    <location>
        <begin position="17"/>
        <end position="85"/>
    </location>
</feature>
<dbReference type="InterPro" id="IPR000524">
    <property type="entry name" value="Tscrpt_reg_HTH_GntR"/>
</dbReference>
<dbReference type="Pfam" id="PF07729">
    <property type="entry name" value="FCD"/>
    <property type="match status" value="1"/>
</dbReference>
<dbReference type="InterPro" id="IPR008920">
    <property type="entry name" value="TF_FadR/GntR_C"/>
</dbReference>
<evidence type="ECO:0000256" key="3">
    <source>
        <dbReference type="ARBA" id="ARBA00023163"/>
    </source>
</evidence>
<evidence type="ECO:0000313" key="6">
    <source>
        <dbReference type="Proteomes" id="UP000181790"/>
    </source>
</evidence>
<protein>
    <submittedName>
        <fullName evidence="5">GntR family transcriptional regulator</fullName>
    </submittedName>
</protein>
<evidence type="ECO:0000259" key="4">
    <source>
        <dbReference type="PROSITE" id="PS50949"/>
    </source>
</evidence>
<dbReference type="SMART" id="SM00895">
    <property type="entry name" value="FCD"/>
    <property type="match status" value="1"/>
</dbReference>
<evidence type="ECO:0000256" key="2">
    <source>
        <dbReference type="ARBA" id="ARBA00023125"/>
    </source>
</evidence>
<dbReference type="RefSeq" id="WP_071505616.1">
    <property type="nucleotide sequence ID" value="NZ_MORL01000019.1"/>
</dbReference>
<organism evidence="5 6">
    <name type="scientific">Arsenicibacter rosenii</name>
    <dbReference type="NCBI Taxonomy" id="1750698"/>
    <lineage>
        <taxon>Bacteria</taxon>
        <taxon>Pseudomonadati</taxon>
        <taxon>Bacteroidota</taxon>
        <taxon>Cytophagia</taxon>
        <taxon>Cytophagales</taxon>
        <taxon>Spirosomataceae</taxon>
        <taxon>Arsenicibacter</taxon>
    </lineage>
</organism>
<name>A0A1S2VDD2_9BACT</name>
<dbReference type="PROSITE" id="PS50949">
    <property type="entry name" value="HTH_GNTR"/>
    <property type="match status" value="1"/>
</dbReference>
<dbReference type="CDD" id="cd07377">
    <property type="entry name" value="WHTH_GntR"/>
    <property type="match status" value="1"/>
</dbReference>
<dbReference type="Gene3D" id="1.10.10.10">
    <property type="entry name" value="Winged helix-like DNA-binding domain superfamily/Winged helix DNA-binding domain"/>
    <property type="match status" value="1"/>
</dbReference>
<keyword evidence="6" id="KW-1185">Reference proteome</keyword>
<dbReference type="GO" id="GO:0003677">
    <property type="term" value="F:DNA binding"/>
    <property type="evidence" value="ECO:0007669"/>
    <property type="project" value="UniProtKB-KW"/>
</dbReference>
<dbReference type="InterPro" id="IPR036390">
    <property type="entry name" value="WH_DNA-bd_sf"/>
</dbReference>
<dbReference type="AlphaFoldDB" id="A0A1S2VDD2"/>
<dbReference type="EMBL" id="MORL01000019">
    <property type="protein sequence ID" value="OIN56699.1"/>
    <property type="molecule type" value="Genomic_DNA"/>
</dbReference>
<dbReference type="OrthoDB" id="1040417at2"/>
<comment type="caution">
    <text evidence="5">The sequence shown here is derived from an EMBL/GenBank/DDBJ whole genome shotgun (WGS) entry which is preliminary data.</text>
</comment>
<keyword evidence="1" id="KW-0805">Transcription regulation</keyword>
<dbReference type="InterPro" id="IPR036388">
    <property type="entry name" value="WH-like_DNA-bd_sf"/>
</dbReference>
<sequence length="233" mass="26454">MSDKHESPLDILPIVSTTMADQVEERLREYITNKAFIPGDAIPKELELAEALGVSRNVVREALSRLRMLGMIETKKRRGMVLAQPDILSGMERMLHPHILGIDTRKQIFEFRLVLEVGQASLLFARKTDEGIQKLEAIVQREAQVQTTKEKVECEIAFHSSLYEMAGNETIKRFQAMLMPVFEYVVEYETEHQFHAVGSVTHQDLVDILKTGTAADFASGMLKHLEPHIRLLS</sequence>
<dbReference type="GO" id="GO:0003700">
    <property type="term" value="F:DNA-binding transcription factor activity"/>
    <property type="evidence" value="ECO:0007669"/>
    <property type="project" value="InterPro"/>
</dbReference>
<keyword evidence="2" id="KW-0238">DNA-binding</keyword>
<dbReference type="PANTHER" id="PTHR43537:SF5">
    <property type="entry name" value="UXU OPERON TRANSCRIPTIONAL REGULATOR"/>
    <property type="match status" value="1"/>
</dbReference>
<gene>
    <name evidence="5" type="ORF">BLX24_23235</name>
</gene>
<dbReference type="Pfam" id="PF00392">
    <property type="entry name" value="GntR"/>
    <property type="match status" value="1"/>
</dbReference>
<dbReference type="InterPro" id="IPR011711">
    <property type="entry name" value="GntR_C"/>
</dbReference>
<accession>A0A1S2VDD2</accession>
<reference evidence="5 6" key="1">
    <citation type="submission" date="2016-10" db="EMBL/GenBank/DDBJ databases">
        <title>Arsenicibacter rosenii gen. nov., sp. nov., an efficient arsenic-methylating bacterium isolated from an arsenic-contaminated paddy soil.</title>
        <authorList>
            <person name="Huang K."/>
        </authorList>
    </citation>
    <scope>NUCLEOTIDE SEQUENCE [LARGE SCALE GENOMIC DNA]</scope>
    <source>
        <strain evidence="5 6">SM-1</strain>
    </source>
</reference>
<dbReference type="PANTHER" id="PTHR43537">
    <property type="entry name" value="TRANSCRIPTIONAL REGULATOR, GNTR FAMILY"/>
    <property type="match status" value="1"/>
</dbReference>
<dbReference type="Proteomes" id="UP000181790">
    <property type="component" value="Unassembled WGS sequence"/>
</dbReference>
<evidence type="ECO:0000256" key="1">
    <source>
        <dbReference type="ARBA" id="ARBA00023015"/>
    </source>
</evidence>